<evidence type="ECO:0000313" key="1">
    <source>
        <dbReference type="EMBL" id="AWN07742.1"/>
    </source>
</evidence>
<organism evidence="1 2">
    <name type="scientific">Microbacterium phage Hendrix</name>
    <dbReference type="NCBI Taxonomy" id="2182341"/>
    <lineage>
        <taxon>Viruses</taxon>
        <taxon>Duplodnaviria</taxon>
        <taxon>Heunggongvirae</taxon>
        <taxon>Uroviricota</taxon>
        <taxon>Caudoviricetes</taxon>
        <taxon>Rogerhendrixvirus</taxon>
        <taxon>Rogerhendrixvirus hendrix</taxon>
    </lineage>
</organism>
<keyword evidence="2" id="KW-1185">Reference proteome</keyword>
<dbReference type="Proteomes" id="UP000247284">
    <property type="component" value="Segment"/>
</dbReference>
<name>A0A2U8UUJ8_9CAUD</name>
<dbReference type="GeneID" id="54992538"/>
<dbReference type="RefSeq" id="YP_009802009.1">
    <property type="nucleotide sequence ID" value="NC_047977.1"/>
</dbReference>
<reference evidence="2" key="1">
    <citation type="submission" date="2018-04" db="EMBL/GenBank/DDBJ databases">
        <authorList>
            <person name="Go L.Y."/>
            <person name="Mitchell J.A."/>
        </authorList>
    </citation>
    <scope>NUCLEOTIDE SEQUENCE [LARGE SCALE GENOMIC DNA]</scope>
</reference>
<sequence length="644" mass="67866">MTYEGYVAFGGNEVVNNERARGYAQTAECPMFWLKDDPDQGLAPALGDIPYVYSDITASPWYDSTIDEISRRFFGVYGLEVRGVEDSTRTATVTESIDDGGVIGRPRSSTRNVTVRALLLGKGRDAIEYGMSWMAMQLDADACGQVSRDCGVATMDVFSTAPPVRGEVPDISDWQITRRNLLTNPRIISSNTGWTSAYSSSATASGMQVVMAGGLAPETIMMSSAAIATTPGENRSVGITIEVPAGFPAMTFSVVAFAEGPEVILSRSGSVTIQPGESRYLPASAPRSAPSGTTAVRLQVRVGGTEPSPLLSRFYAREAIMADQRDPGAFFSGATPNTETERFTWTGTANASTTTEERKLPILRPRTDAEYGELVDYARRFMRNSAVISGPLKLTEQASGDFWAYEVQFVLAGGPSILGVTKSIALSPSTPTVVQDIVYNLIPYTNAVLGSGSIVIATNLAQNPSVETNATGWSISNSVISGSSPTAFLTGARSTDVAAIGTASFRVRLLGDNGATVVSASVCDMIGYQDVPIPAGVGRRVSLSLWGAVFASAGATPNTALQSLNARYLFLNNGAAVGGTTVFGTTPTDEFGGKVHSLIGLTVPDSATHIRVSLAARVTWTSSAAAGQNSDIRLYGDALMVSVP</sequence>
<accession>A0A2U8UUJ8</accession>
<dbReference type="KEGG" id="vg:54992538"/>
<dbReference type="Gene3D" id="2.60.120.260">
    <property type="entry name" value="Galactose-binding domain-like"/>
    <property type="match status" value="1"/>
</dbReference>
<gene>
    <name evidence="1" type="primary">71</name>
    <name evidence="1" type="ORF">PBI_HENDRIX_71</name>
</gene>
<proteinExistence type="predicted"/>
<evidence type="ECO:0000313" key="2">
    <source>
        <dbReference type="Proteomes" id="UP000247284"/>
    </source>
</evidence>
<protein>
    <submittedName>
        <fullName evidence="1">Minor tail protein</fullName>
    </submittedName>
</protein>
<dbReference type="EMBL" id="MH183162">
    <property type="protein sequence ID" value="AWN07742.1"/>
    <property type="molecule type" value="Genomic_DNA"/>
</dbReference>